<evidence type="ECO:0000313" key="4">
    <source>
        <dbReference type="EMBL" id="MBA4628975.1"/>
    </source>
</evidence>
<reference evidence="4" key="2">
    <citation type="submission" date="2020-07" db="EMBL/GenBank/DDBJ databases">
        <authorList>
            <person name="Vera ALvarez R."/>
            <person name="Arias-Moreno D.M."/>
            <person name="Jimenez-Jacinto V."/>
            <person name="Jimenez-Bremont J.F."/>
            <person name="Swaminathan K."/>
            <person name="Moose S.P."/>
            <person name="Guerrero-Gonzalez M.L."/>
            <person name="Marino-Ramirez L."/>
            <person name="Landsman D."/>
            <person name="Rodriguez-Kessler M."/>
            <person name="Delgado-Sanchez P."/>
        </authorList>
    </citation>
    <scope>NUCLEOTIDE SEQUENCE</scope>
    <source>
        <tissue evidence="4">Cladode</tissue>
    </source>
</reference>
<feature type="compositionally biased region" description="Polar residues" evidence="3">
    <location>
        <begin position="160"/>
        <end position="178"/>
    </location>
</feature>
<dbReference type="InterPro" id="IPR019398">
    <property type="entry name" value="Pre-rRNA_process_TSR2"/>
</dbReference>
<protein>
    <recommendedName>
        <fullName evidence="5">Pre-rRNA-processing protein TSR2 homolog</fullName>
    </recommendedName>
</protein>
<dbReference type="AlphaFoldDB" id="A0A7C8YY89"/>
<dbReference type="Pfam" id="PF10273">
    <property type="entry name" value="WGG"/>
    <property type="match status" value="1"/>
</dbReference>
<evidence type="ECO:0000256" key="2">
    <source>
        <dbReference type="ARBA" id="ARBA00022552"/>
    </source>
</evidence>
<feature type="region of interest" description="Disordered" evidence="3">
    <location>
        <begin position="129"/>
        <end position="200"/>
    </location>
</feature>
<name>A0A7C8YY89_OPUST</name>
<reference evidence="4" key="1">
    <citation type="journal article" date="2013" name="J. Plant Res.">
        <title>Effect of fungi and light on seed germination of three Opuntia species from semiarid lands of central Mexico.</title>
        <authorList>
            <person name="Delgado-Sanchez P."/>
            <person name="Jimenez-Bremont J.F."/>
            <person name="Guerrero-Gonzalez Mde L."/>
            <person name="Flores J."/>
        </authorList>
    </citation>
    <scope>NUCLEOTIDE SEQUENCE</scope>
    <source>
        <tissue evidence="4">Cladode</tissue>
    </source>
</reference>
<evidence type="ECO:0000256" key="3">
    <source>
        <dbReference type="SAM" id="MobiDB-lite"/>
    </source>
</evidence>
<evidence type="ECO:0000256" key="1">
    <source>
        <dbReference type="ARBA" id="ARBA00006524"/>
    </source>
</evidence>
<proteinExistence type="inferred from homology"/>
<dbReference type="GO" id="GO:0006364">
    <property type="term" value="P:rRNA processing"/>
    <property type="evidence" value="ECO:0007669"/>
    <property type="project" value="UniProtKB-KW"/>
</dbReference>
<feature type="compositionally biased region" description="Acidic residues" evidence="3">
    <location>
        <begin position="133"/>
        <end position="146"/>
    </location>
</feature>
<organism evidence="4">
    <name type="scientific">Opuntia streptacantha</name>
    <name type="common">Prickly pear cactus</name>
    <name type="synonym">Opuntia cardona</name>
    <dbReference type="NCBI Taxonomy" id="393608"/>
    <lineage>
        <taxon>Eukaryota</taxon>
        <taxon>Viridiplantae</taxon>
        <taxon>Streptophyta</taxon>
        <taxon>Embryophyta</taxon>
        <taxon>Tracheophyta</taxon>
        <taxon>Spermatophyta</taxon>
        <taxon>Magnoliopsida</taxon>
        <taxon>eudicotyledons</taxon>
        <taxon>Gunneridae</taxon>
        <taxon>Pentapetalae</taxon>
        <taxon>Caryophyllales</taxon>
        <taxon>Cactineae</taxon>
        <taxon>Cactaceae</taxon>
        <taxon>Opuntioideae</taxon>
        <taxon>Opuntia</taxon>
    </lineage>
</organism>
<dbReference type="PANTHER" id="PTHR21250">
    <property type="entry name" value="PRE-RRNA-PROCESSING PROTEIN TSR2 HOMOLOG"/>
    <property type="match status" value="1"/>
</dbReference>
<comment type="similarity">
    <text evidence="1">Belongs to the TSR2 family.</text>
</comment>
<accession>A0A7C8YY89</accession>
<dbReference type="EMBL" id="GISG01067808">
    <property type="protein sequence ID" value="MBA4628975.1"/>
    <property type="molecule type" value="Transcribed_RNA"/>
</dbReference>
<evidence type="ECO:0008006" key="5">
    <source>
        <dbReference type="Google" id="ProtNLM"/>
    </source>
</evidence>
<sequence length="200" mass="22624">METPRQLTEEATQQFQEGISLIFSRWFALQAAVENRWGGPHSHAKALDFASRVFEFFHQPNRREPIYIDDLEDLLDEGMDSFNATIDDGSIEEVAEQLMIMHEECLEGNYQLIQRLREVQAIPVPHVRQAANDSDEDEDEEDDESLQNDASSMMLDSPGSLPNPNPTNIAKTASSSRNIAEADDDGWVTVSSRKSRARKN</sequence>
<keyword evidence="2" id="KW-0698">rRNA processing</keyword>